<feature type="region of interest" description="Disordered" evidence="4">
    <location>
        <begin position="1"/>
        <end position="34"/>
    </location>
</feature>
<dbReference type="SUPFAM" id="SSF47819">
    <property type="entry name" value="HRDC-like"/>
    <property type="match status" value="1"/>
</dbReference>
<dbReference type="RefSeq" id="XP_018278177.1">
    <property type="nucleotide sequence ID" value="XM_018424993.1"/>
</dbReference>
<dbReference type="InterPro" id="IPR005574">
    <property type="entry name" value="Rpb4/RPC9"/>
</dbReference>
<dbReference type="OrthoDB" id="2186918at2759"/>
<keyword evidence="2" id="KW-0539">Nucleus</keyword>
<feature type="compositionally biased region" description="Polar residues" evidence="4">
    <location>
        <begin position="1"/>
        <end position="12"/>
    </location>
</feature>
<sequence>MVDTKPTPQQLTAASAPARPRARHRQANQEEDATKLQFGEFAGGEALTIGEVQSLLEMSRHGTGAPPPPDNNVYKQTVEYVKEFNNVKPGVAESMRQTLQTTAGDFLNTFEVAQIMHLRPENVEVAVSLIPSLERYANGDADEDKLLHLLEEVRNLARYAA</sequence>
<evidence type="ECO:0000256" key="2">
    <source>
        <dbReference type="ARBA" id="ARBA00023242"/>
    </source>
</evidence>
<dbReference type="InterPro" id="IPR010997">
    <property type="entry name" value="HRDC-like_sf"/>
</dbReference>
<dbReference type="AlphaFoldDB" id="A0A0J0XKQ5"/>
<dbReference type="InterPro" id="IPR006590">
    <property type="entry name" value="RNA_pol_Rpb4/RPC9_core"/>
</dbReference>
<evidence type="ECO:0000256" key="4">
    <source>
        <dbReference type="SAM" id="MobiDB-lite"/>
    </source>
</evidence>
<proteinExistence type="inferred from homology"/>
<evidence type="ECO:0000313" key="7">
    <source>
        <dbReference type="Proteomes" id="UP000053611"/>
    </source>
</evidence>
<feature type="domain" description="RNA polymerase Rpb4/RPC9 core" evidence="5">
    <location>
        <begin position="39"/>
        <end position="160"/>
    </location>
</feature>
<dbReference type="Gene3D" id="1.20.1250.40">
    <property type="match status" value="1"/>
</dbReference>
<comment type="subcellular location">
    <subcellularLocation>
        <location evidence="1">Nucleus</location>
    </subcellularLocation>
</comment>
<evidence type="ECO:0000256" key="3">
    <source>
        <dbReference type="ARBA" id="ARBA00025724"/>
    </source>
</evidence>
<dbReference type="GO" id="GO:0005634">
    <property type="term" value="C:nucleus"/>
    <property type="evidence" value="ECO:0007669"/>
    <property type="project" value="UniProtKB-SubCell"/>
</dbReference>
<dbReference type="Proteomes" id="UP000053611">
    <property type="component" value="Unassembled WGS sequence"/>
</dbReference>
<evidence type="ECO:0000313" key="6">
    <source>
        <dbReference type="EMBL" id="KLT41686.1"/>
    </source>
</evidence>
<dbReference type="Pfam" id="PF03874">
    <property type="entry name" value="RNA_pol_Rpb4"/>
    <property type="match status" value="1"/>
</dbReference>
<keyword evidence="7" id="KW-1185">Reference proteome</keyword>
<dbReference type="GeneID" id="28985596"/>
<dbReference type="SMART" id="SM00657">
    <property type="entry name" value="RPOL4c"/>
    <property type="match status" value="1"/>
</dbReference>
<evidence type="ECO:0000259" key="5">
    <source>
        <dbReference type="SMART" id="SM00657"/>
    </source>
</evidence>
<protein>
    <recommendedName>
        <fullName evidence="5">RNA polymerase Rpb4/RPC9 core domain-containing protein</fullName>
    </recommendedName>
</protein>
<dbReference type="GO" id="GO:0030880">
    <property type="term" value="C:RNA polymerase complex"/>
    <property type="evidence" value="ECO:0007669"/>
    <property type="project" value="InterPro"/>
</dbReference>
<accession>A0A0J0XKQ5</accession>
<dbReference type="STRING" id="879819.A0A0J0XKQ5"/>
<comment type="similarity">
    <text evidence="3">Belongs to the eukaryotic RPB4 RNA polymerase subunit family.</text>
</comment>
<dbReference type="InterPro" id="IPR045222">
    <property type="entry name" value="Rpb4-like"/>
</dbReference>
<name>A0A0J0XKQ5_9TREE</name>
<evidence type="ECO:0000256" key="1">
    <source>
        <dbReference type="ARBA" id="ARBA00004123"/>
    </source>
</evidence>
<dbReference type="GO" id="GO:0000166">
    <property type="term" value="F:nucleotide binding"/>
    <property type="evidence" value="ECO:0007669"/>
    <property type="project" value="InterPro"/>
</dbReference>
<organism evidence="6 7">
    <name type="scientific">Cutaneotrichosporon oleaginosum</name>
    <dbReference type="NCBI Taxonomy" id="879819"/>
    <lineage>
        <taxon>Eukaryota</taxon>
        <taxon>Fungi</taxon>
        <taxon>Dikarya</taxon>
        <taxon>Basidiomycota</taxon>
        <taxon>Agaricomycotina</taxon>
        <taxon>Tremellomycetes</taxon>
        <taxon>Trichosporonales</taxon>
        <taxon>Trichosporonaceae</taxon>
        <taxon>Cutaneotrichosporon</taxon>
    </lineage>
</organism>
<reference evidence="6 7" key="1">
    <citation type="submission" date="2015-03" db="EMBL/GenBank/DDBJ databases">
        <title>Genomics and transcriptomics of the oil-accumulating basidiomycete yeast T. oleaginosus allow insights into substrate utilization and the diverse evolutionary trajectories of mating systems in fungi.</title>
        <authorList>
            <consortium name="DOE Joint Genome Institute"/>
            <person name="Kourist R."/>
            <person name="Kracht O."/>
            <person name="Bracharz F."/>
            <person name="Lipzen A."/>
            <person name="Nolan M."/>
            <person name="Ohm R."/>
            <person name="Grigoriev I."/>
            <person name="Sun S."/>
            <person name="Heitman J."/>
            <person name="Bruck T."/>
            <person name="Nowrousian M."/>
        </authorList>
    </citation>
    <scope>NUCLEOTIDE SEQUENCE [LARGE SCALE GENOMIC DNA]</scope>
    <source>
        <strain evidence="6 7">IBC0246</strain>
    </source>
</reference>
<dbReference type="InterPro" id="IPR038324">
    <property type="entry name" value="Rpb4/RPC9_sf"/>
</dbReference>
<dbReference type="EMBL" id="KQ087214">
    <property type="protein sequence ID" value="KLT41686.1"/>
    <property type="molecule type" value="Genomic_DNA"/>
</dbReference>
<dbReference type="GO" id="GO:0006352">
    <property type="term" value="P:DNA-templated transcription initiation"/>
    <property type="evidence" value="ECO:0007669"/>
    <property type="project" value="InterPro"/>
</dbReference>
<gene>
    <name evidence="6" type="ORF">CC85DRAFT_296911</name>
</gene>
<dbReference type="PANTHER" id="PTHR21297">
    <property type="entry name" value="DNA-DIRECTED RNA POLYMERASE II"/>
    <property type="match status" value="1"/>
</dbReference>